<dbReference type="AlphaFoldDB" id="A0AAP5M5L6"/>
<comment type="caution">
    <text evidence="1">The sequence shown here is derived from an EMBL/GenBank/DDBJ whole genome shotgun (WGS) entry which is preliminary data.</text>
</comment>
<dbReference type="EMBL" id="JAALHA020000001">
    <property type="protein sequence ID" value="MDR9893285.1"/>
    <property type="molecule type" value="Genomic_DNA"/>
</dbReference>
<protein>
    <recommendedName>
        <fullName evidence="3">Lipoprotein</fullName>
    </recommendedName>
</protein>
<organism evidence="1 2">
    <name type="scientific">Aetokthonos hydrillicola Thurmond2011</name>
    <dbReference type="NCBI Taxonomy" id="2712845"/>
    <lineage>
        <taxon>Bacteria</taxon>
        <taxon>Bacillati</taxon>
        <taxon>Cyanobacteriota</taxon>
        <taxon>Cyanophyceae</taxon>
        <taxon>Nostocales</taxon>
        <taxon>Hapalosiphonaceae</taxon>
        <taxon>Aetokthonos</taxon>
    </lineage>
</organism>
<gene>
    <name evidence="1" type="ORF">G7B40_001620</name>
</gene>
<reference evidence="2" key="1">
    <citation type="journal article" date="2021" name="Science">
        <title>Hunting the eagle killer: A cyanobacterial neurotoxin causes vacuolar myelinopathy.</title>
        <authorList>
            <person name="Breinlinger S."/>
            <person name="Phillips T.J."/>
            <person name="Haram B.N."/>
            <person name="Mares J."/>
            <person name="Martinez Yerena J.A."/>
            <person name="Hrouzek P."/>
            <person name="Sobotka R."/>
            <person name="Henderson W.M."/>
            <person name="Schmieder P."/>
            <person name="Williams S.M."/>
            <person name="Lauderdale J.D."/>
            <person name="Wilde H.D."/>
            <person name="Gerrin W."/>
            <person name="Kust A."/>
            <person name="Washington J.W."/>
            <person name="Wagner C."/>
            <person name="Geier B."/>
            <person name="Liebeke M."/>
            <person name="Enke H."/>
            <person name="Niedermeyer T.H.J."/>
            <person name="Wilde S.B."/>
        </authorList>
    </citation>
    <scope>NUCLEOTIDE SEQUENCE [LARGE SCALE GENOMIC DNA]</scope>
    <source>
        <strain evidence="2">Thurmond2011</strain>
    </source>
</reference>
<accession>A0AAP5M5L6</accession>
<sequence>MNSLLKKFAILVVLTTGCSSHQTQTIQPTEVLSAPKLQVVQAKETSIPVPSNQWLPIIKTSDGGIVSIETGSLTKVSDTVSFWSQVNYPAGSNITVSRSYAVASCNNGDYRLYWIATAGAQGQILQNNKVDIASHALPGSIPGTTLQYACNPALQVQAAQAQINQVQLETLARNNQTSAEAINEAMRIGAGMFK</sequence>
<proteinExistence type="predicted"/>
<dbReference type="Proteomes" id="UP000667802">
    <property type="component" value="Unassembled WGS sequence"/>
</dbReference>
<evidence type="ECO:0008006" key="3">
    <source>
        <dbReference type="Google" id="ProtNLM"/>
    </source>
</evidence>
<evidence type="ECO:0000313" key="2">
    <source>
        <dbReference type="Proteomes" id="UP000667802"/>
    </source>
</evidence>
<evidence type="ECO:0000313" key="1">
    <source>
        <dbReference type="EMBL" id="MDR9893285.1"/>
    </source>
</evidence>
<dbReference type="RefSeq" id="WP_208343788.1">
    <property type="nucleotide sequence ID" value="NZ_CAWQFN010000376.1"/>
</dbReference>
<keyword evidence="2" id="KW-1185">Reference proteome</keyword>
<name>A0AAP5M5L6_9CYAN</name>
<dbReference type="PROSITE" id="PS51257">
    <property type="entry name" value="PROKAR_LIPOPROTEIN"/>
    <property type="match status" value="1"/>
</dbReference>